<dbReference type="EMBL" id="BAAAOF010000008">
    <property type="protein sequence ID" value="GAA1937592.1"/>
    <property type="molecule type" value="Genomic_DNA"/>
</dbReference>
<proteinExistence type="inferred from homology"/>
<dbReference type="InterPro" id="IPR002711">
    <property type="entry name" value="HNH"/>
</dbReference>
<dbReference type="InterPro" id="IPR003870">
    <property type="entry name" value="DUF222"/>
</dbReference>
<dbReference type="CDD" id="cd00085">
    <property type="entry name" value="HNHc"/>
    <property type="match status" value="1"/>
</dbReference>
<organism evidence="4 5">
    <name type="scientific">Microbacterium aoyamense</name>
    <dbReference type="NCBI Taxonomy" id="344166"/>
    <lineage>
        <taxon>Bacteria</taxon>
        <taxon>Bacillati</taxon>
        <taxon>Actinomycetota</taxon>
        <taxon>Actinomycetes</taxon>
        <taxon>Micrococcales</taxon>
        <taxon>Microbacteriaceae</taxon>
        <taxon>Microbacterium</taxon>
    </lineage>
</organism>
<evidence type="ECO:0000256" key="1">
    <source>
        <dbReference type="ARBA" id="ARBA00023450"/>
    </source>
</evidence>
<keyword evidence="5" id="KW-1185">Reference proteome</keyword>
<dbReference type="Pfam" id="PF02720">
    <property type="entry name" value="DUF222"/>
    <property type="match status" value="1"/>
</dbReference>
<gene>
    <name evidence="4" type="ORF">GCM10009775_32020</name>
</gene>
<dbReference type="Pfam" id="PF01844">
    <property type="entry name" value="HNH"/>
    <property type="match status" value="1"/>
</dbReference>
<evidence type="ECO:0000259" key="3">
    <source>
        <dbReference type="SMART" id="SM00507"/>
    </source>
</evidence>
<dbReference type="SMART" id="SM00507">
    <property type="entry name" value="HNHc"/>
    <property type="match status" value="1"/>
</dbReference>
<dbReference type="Proteomes" id="UP001501343">
    <property type="component" value="Unassembled WGS sequence"/>
</dbReference>
<name>A0ABP5BB89_9MICO</name>
<sequence>MDAAALIASRLADADPIAAATGLDDEGLLELLGEVSDARKALEVIASATSAEVARRSARELGYAGLAQRKGHRNVTSLVQNITGQSKGDVFRSLRTGEELRDAAATPTPDADEPSEPRVPRWSVLLREALTEGRISSTQFQAIRTGLGEPPTERYPDLDPDFLPEAWARAVEILLHEASALSVEDLRNAARIARDRLDPVGVTLRFEERFVARSYRTWVDEHGQHHARISYDDDAAAWVNTILSSALRPRRGPRFVDADATDNERAGAGGEDERTNEQLQYDTLMAILRAGANVDPAQAFGDRQPGVRIIVEESAMDDPTQRGSMGVVGVGHLEDGGQAIPGGLVEKYLCDAGSTTARFDAFGRPLDLGRERRLFTAKQRIVIAARDGGCVWPSCSAPVSWCEFHHIDHWSEDHGRTDVDDGVPLCRNCHMRLHNQGWRITRTRDPETQHDTYWLHPPPDPDTGEIAEPVMLQSKSPRRFEAA</sequence>
<feature type="domain" description="HNH nuclease" evidence="3">
    <location>
        <begin position="378"/>
        <end position="431"/>
    </location>
</feature>
<comment type="similarity">
    <text evidence="1">Belongs to the Rv1128c/1148c/1588c/1702c/1945/3466 family.</text>
</comment>
<accession>A0ABP5BB89</accession>
<feature type="compositionally biased region" description="Basic and acidic residues" evidence="2">
    <location>
        <begin position="254"/>
        <end position="275"/>
    </location>
</feature>
<evidence type="ECO:0000313" key="4">
    <source>
        <dbReference type="EMBL" id="GAA1937592.1"/>
    </source>
</evidence>
<evidence type="ECO:0000313" key="5">
    <source>
        <dbReference type="Proteomes" id="UP001501343"/>
    </source>
</evidence>
<comment type="caution">
    <text evidence="4">The sequence shown here is derived from an EMBL/GenBank/DDBJ whole genome shotgun (WGS) entry which is preliminary data.</text>
</comment>
<dbReference type="InterPro" id="IPR003615">
    <property type="entry name" value="HNH_nuc"/>
</dbReference>
<protein>
    <recommendedName>
        <fullName evidence="3">HNH nuclease domain-containing protein</fullName>
    </recommendedName>
</protein>
<reference evidence="5" key="1">
    <citation type="journal article" date="2019" name="Int. J. Syst. Evol. Microbiol.">
        <title>The Global Catalogue of Microorganisms (GCM) 10K type strain sequencing project: providing services to taxonomists for standard genome sequencing and annotation.</title>
        <authorList>
            <consortium name="The Broad Institute Genomics Platform"/>
            <consortium name="The Broad Institute Genome Sequencing Center for Infectious Disease"/>
            <person name="Wu L."/>
            <person name="Ma J."/>
        </authorList>
    </citation>
    <scope>NUCLEOTIDE SEQUENCE [LARGE SCALE GENOMIC DNA]</scope>
    <source>
        <strain evidence="5">JCM 14900</strain>
    </source>
</reference>
<feature type="region of interest" description="Disordered" evidence="2">
    <location>
        <begin position="253"/>
        <end position="275"/>
    </location>
</feature>
<evidence type="ECO:0000256" key="2">
    <source>
        <dbReference type="SAM" id="MobiDB-lite"/>
    </source>
</evidence>